<dbReference type="InterPro" id="IPR012296">
    <property type="entry name" value="Nuclease_put_TT1808"/>
</dbReference>
<evidence type="ECO:0000259" key="1">
    <source>
        <dbReference type="Pfam" id="PF05685"/>
    </source>
</evidence>
<dbReference type="GO" id="GO:0006302">
    <property type="term" value="P:double-strand break repair"/>
    <property type="evidence" value="ECO:0007669"/>
    <property type="project" value="UniProtKB-ARBA"/>
</dbReference>
<dbReference type="InterPro" id="IPR008538">
    <property type="entry name" value="Uma2"/>
</dbReference>
<dbReference type="Proteomes" id="UP000789572">
    <property type="component" value="Unassembled WGS sequence"/>
</dbReference>
<reference evidence="2" key="1">
    <citation type="submission" date="2021-06" db="EMBL/GenBank/DDBJ databases">
        <authorList>
            <person name="Kallberg Y."/>
            <person name="Tangrot J."/>
            <person name="Rosling A."/>
        </authorList>
    </citation>
    <scope>NUCLEOTIDE SEQUENCE</scope>
    <source>
        <strain evidence="2">IA702</strain>
    </source>
</reference>
<proteinExistence type="predicted"/>
<dbReference type="AlphaFoldDB" id="A0A9N9DU38"/>
<comment type="caution">
    <text evidence="2">The sequence shown here is derived from an EMBL/GenBank/DDBJ whole genome shotgun (WGS) entry which is preliminary data.</text>
</comment>
<dbReference type="EMBL" id="CAJVPJ010004534">
    <property type="protein sequence ID" value="CAG8652934.1"/>
    <property type="molecule type" value="Genomic_DNA"/>
</dbReference>
<feature type="domain" description="Putative restriction endonuclease" evidence="1">
    <location>
        <begin position="14"/>
        <end position="129"/>
    </location>
</feature>
<sequence>MASIDNFKELMKVIPHHYRLNLLKGEIKIMPVKKRPYLLHKLAFGTRITATLLDDFCSSQGGFTLPTAPPTVLCPDASVVLSTRWNTLPPNEQEEAFPALAPNFVVEMSDSESFVHDKMCTWIDAGVEE</sequence>
<dbReference type="OrthoDB" id="2305086at2759"/>
<accession>A0A9N9DU38</accession>
<dbReference type="SUPFAM" id="SSF52980">
    <property type="entry name" value="Restriction endonuclease-like"/>
    <property type="match status" value="1"/>
</dbReference>
<dbReference type="InterPro" id="IPR011335">
    <property type="entry name" value="Restrct_endonuc-II-like"/>
</dbReference>
<evidence type="ECO:0000313" key="3">
    <source>
        <dbReference type="Proteomes" id="UP000789572"/>
    </source>
</evidence>
<evidence type="ECO:0000313" key="2">
    <source>
        <dbReference type="EMBL" id="CAG8652934.1"/>
    </source>
</evidence>
<feature type="non-terminal residue" evidence="2">
    <location>
        <position position="129"/>
    </location>
</feature>
<protein>
    <submittedName>
        <fullName evidence="2">505_t:CDS:1</fullName>
    </submittedName>
</protein>
<dbReference type="Gene3D" id="3.90.1570.10">
    <property type="entry name" value="tt1808, chain A"/>
    <property type="match status" value="1"/>
</dbReference>
<dbReference type="Pfam" id="PF05685">
    <property type="entry name" value="Uma2"/>
    <property type="match status" value="1"/>
</dbReference>
<keyword evidence="3" id="KW-1185">Reference proteome</keyword>
<name>A0A9N9DU38_9GLOM</name>
<organism evidence="2 3">
    <name type="scientific">Paraglomus occultum</name>
    <dbReference type="NCBI Taxonomy" id="144539"/>
    <lineage>
        <taxon>Eukaryota</taxon>
        <taxon>Fungi</taxon>
        <taxon>Fungi incertae sedis</taxon>
        <taxon>Mucoromycota</taxon>
        <taxon>Glomeromycotina</taxon>
        <taxon>Glomeromycetes</taxon>
        <taxon>Paraglomerales</taxon>
        <taxon>Paraglomeraceae</taxon>
        <taxon>Paraglomus</taxon>
    </lineage>
</organism>
<gene>
    <name evidence="2" type="ORF">POCULU_LOCUS10048</name>
</gene>